<evidence type="ECO:0000256" key="5">
    <source>
        <dbReference type="ARBA" id="ARBA00023136"/>
    </source>
</evidence>
<feature type="transmembrane region" description="Helical" evidence="6">
    <location>
        <begin position="262"/>
        <end position="291"/>
    </location>
</feature>
<comment type="subcellular location">
    <subcellularLocation>
        <location evidence="1">Cell membrane</location>
        <topology evidence="1">Multi-pass membrane protein</topology>
    </subcellularLocation>
</comment>
<evidence type="ECO:0000256" key="4">
    <source>
        <dbReference type="ARBA" id="ARBA00022989"/>
    </source>
</evidence>
<evidence type="ECO:0000256" key="3">
    <source>
        <dbReference type="ARBA" id="ARBA00022692"/>
    </source>
</evidence>
<dbReference type="PANTHER" id="PTHR35007:SF2">
    <property type="entry name" value="PILUS ASSEMBLE PROTEIN"/>
    <property type="match status" value="1"/>
</dbReference>
<keyword evidence="4 6" id="KW-1133">Transmembrane helix</keyword>
<keyword evidence="2" id="KW-1003">Cell membrane</keyword>
<dbReference type="GO" id="GO:0005886">
    <property type="term" value="C:plasma membrane"/>
    <property type="evidence" value="ECO:0007669"/>
    <property type="project" value="UniProtKB-SubCell"/>
</dbReference>
<feature type="domain" description="Type II secretion system protein GspF" evidence="7">
    <location>
        <begin position="159"/>
        <end position="288"/>
    </location>
</feature>
<evidence type="ECO:0000259" key="7">
    <source>
        <dbReference type="Pfam" id="PF00482"/>
    </source>
</evidence>
<evidence type="ECO:0000256" key="1">
    <source>
        <dbReference type="ARBA" id="ARBA00004651"/>
    </source>
</evidence>
<keyword evidence="9" id="KW-1185">Reference proteome</keyword>
<keyword evidence="5 6" id="KW-0472">Membrane</keyword>
<feature type="transmembrane region" description="Helical" evidence="6">
    <location>
        <begin position="97"/>
        <end position="116"/>
    </location>
</feature>
<dbReference type="PANTHER" id="PTHR35007">
    <property type="entry name" value="INTEGRAL MEMBRANE PROTEIN-RELATED"/>
    <property type="match status" value="1"/>
</dbReference>
<sequence>MRYEYLRYAAVAVLACGLFVMIYLVAGAPSREASRLGMRGLKRQRAIQNGSGWSTIEPLVRWLGVRVSGAMSDELHASMDRQLTLAGDFYGLTPPEYVALSILSGIAGTVFGALVATVTKMPLLAVICLGFGAGGPYLVISGEVTERVKRVTRGLPYAVDLMALAMGAGLDFPGAIRQVVEKSSDPNDPLTEELAWMLQKMQLGHTRRQVLHDLALRIPVASVTEFVSAITQADERGNPVAAVLAIQASSSRQRRSVKAEEGAAKAGVAMSLPLVFVFICILILIMAPIALRLSQSSLASG</sequence>
<dbReference type="SUPFAM" id="SSF103473">
    <property type="entry name" value="MFS general substrate transporter"/>
    <property type="match status" value="1"/>
</dbReference>
<dbReference type="OrthoDB" id="5492426at2"/>
<dbReference type="RefSeq" id="WP_146645731.1">
    <property type="nucleotide sequence ID" value="NZ_CP012333.1"/>
</dbReference>
<dbReference type="InterPro" id="IPR018076">
    <property type="entry name" value="T2SS_GspF_dom"/>
</dbReference>
<keyword evidence="3 6" id="KW-0812">Transmembrane</keyword>
<gene>
    <name evidence="8" type="ORF">AKJ09_00737</name>
</gene>
<dbReference type="Proteomes" id="UP000064967">
    <property type="component" value="Chromosome"/>
</dbReference>
<feature type="transmembrane region" description="Helical" evidence="6">
    <location>
        <begin position="122"/>
        <end position="140"/>
    </location>
</feature>
<proteinExistence type="predicted"/>
<protein>
    <submittedName>
        <fullName evidence="8">Type II/IV secretion system protein TadC, associated with Flp pilus assembly</fullName>
    </submittedName>
</protein>
<feature type="transmembrane region" description="Helical" evidence="6">
    <location>
        <begin position="6"/>
        <end position="26"/>
    </location>
</feature>
<dbReference type="AlphaFoldDB" id="A0A0K1PKK9"/>
<evidence type="ECO:0000256" key="6">
    <source>
        <dbReference type="SAM" id="Phobius"/>
    </source>
</evidence>
<accession>A0A0K1PKK9</accession>
<reference evidence="8 9" key="1">
    <citation type="submission" date="2015-08" db="EMBL/GenBank/DDBJ databases">
        <authorList>
            <person name="Babu N.S."/>
            <person name="Beckwith C.J."/>
            <person name="Beseler K.G."/>
            <person name="Brison A."/>
            <person name="Carone J.V."/>
            <person name="Caskin T.P."/>
            <person name="Diamond M."/>
            <person name="Durham M.E."/>
            <person name="Foxe J.M."/>
            <person name="Go M."/>
            <person name="Henderson B.A."/>
            <person name="Jones I.B."/>
            <person name="McGettigan J.A."/>
            <person name="Micheletti S.J."/>
            <person name="Nasrallah M.E."/>
            <person name="Ortiz D."/>
            <person name="Piller C.R."/>
            <person name="Privatt S.R."/>
            <person name="Schneider S.L."/>
            <person name="Sharp S."/>
            <person name="Smith T.C."/>
            <person name="Stanton J.D."/>
            <person name="Ullery H.E."/>
            <person name="Wilson R.J."/>
            <person name="Serrano M.G."/>
            <person name="Buck G."/>
            <person name="Lee V."/>
            <person name="Wang Y."/>
            <person name="Carvalho R."/>
            <person name="Voegtly L."/>
            <person name="Shi R."/>
            <person name="Duckworth R."/>
            <person name="Johnson A."/>
            <person name="Loviza R."/>
            <person name="Walstead R."/>
            <person name="Shah Z."/>
            <person name="Kiflezghi M."/>
            <person name="Wade K."/>
            <person name="Ball S.L."/>
            <person name="Bradley K.W."/>
            <person name="Asai D.J."/>
            <person name="Bowman C.A."/>
            <person name="Russell D.A."/>
            <person name="Pope W.H."/>
            <person name="Jacobs-Sera D."/>
            <person name="Hendrix R.W."/>
            <person name="Hatfull G.F."/>
        </authorList>
    </citation>
    <scope>NUCLEOTIDE SEQUENCE [LARGE SCALE GENOMIC DNA]</scope>
    <source>
        <strain evidence="8 9">DSM 27648</strain>
    </source>
</reference>
<dbReference type="Pfam" id="PF00482">
    <property type="entry name" value="T2SSF"/>
    <property type="match status" value="1"/>
</dbReference>
<evidence type="ECO:0000256" key="2">
    <source>
        <dbReference type="ARBA" id="ARBA00022475"/>
    </source>
</evidence>
<dbReference type="KEGG" id="llu:AKJ09_00737"/>
<dbReference type="EMBL" id="CP012333">
    <property type="protein sequence ID" value="AKU94073.1"/>
    <property type="molecule type" value="Genomic_DNA"/>
</dbReference>
<evidence type="ECO:0000313" key="8">
    <source>
        <dbReference type="EMBL" id="AKU94073.1"/>
    </source>
</evidence>
<evidence type="ECO:0000313" key="9">
    <source>
        <dbReference type="Proteomes" id="UP000064967"/>
    </source>
</evidence>
<name>A0A0K1PKK9_9BACT</name>
<dbReference type="InterPro" id="IPR036259">
    <property type="entry name" value="MFS_trans_sf"/>
</dbReference>
<dbReference type="STRING" id="1391654.AKJ09_00737"/>
<organism evidence="8 9">
    <name type="scientific">Labilithrix luteola</name>
    <dbReference type="NCBI Taxonomy" id="1391654"/>
    <lineage>
        <taxon>Bacteria</taxon>
        <taxon>Pseudomonadati</taxon>
        <taxon>Myxococcota</taxon>
        <taxon>Polyangia</taxon>
        <taxon>Polyangiales</taxon>
        <taxon>Labilitrichaceae</taxon>
        <taxon>Labilithrix</taxon>
    </lineage>
</organism>